<evidence type="ECO:0000256" key="1">
    <source>
        <dbReference type="SAM" id="SignalP"/>
    </source>
</evidence>
<proteinExistence type="predicted"/>
<protein>
    <submittedName>
        <fullName evidence="2">Uncharacterized protein</fullName>
    </submittedName>
</protein>
<name>A0A1H6HA27_MAGFU</name>
<sequence length="106" mass="10540">MKKALFLGAAAVVFVASAGIAPAQEAGGVKIGGNVTMKTKVDNAVNAAVGNDTLAKQQVGGIQGNVDIKGNVTQETEAKNVVNAAIGNKSRACQNIGGISSNADCQ</sequence>
<evidence type="ECO:0000313" key="3">
    <source>
        <dbReference type="Proteomes" id="UP000182983"/>
    </source>
</evidence>
<accession>A0A1H6HA27</accession>
<dbReference type="AlphaFoldDB" id="A0A1H6HA27"/>
<organism evidence="2 3">
    <name type="scientific">Magnetospirillum fulvum</name>
    <name type="common">Rhodospirillum fulvum</name>
    <dbReference type="NCBI Taxonomy" id="1082"/>
    <lineage>
        <taxon>Bacteria</taxon>
        <taxon>Pseudomonadati</taxon>
        <taxon>Pseudomonadota</taxon>
        <taxon>Alphaproteobacteria</taxon>
        <taxon>Rhodospirillales</taxon>
        <taxon>Rhodospirillaceae</taxon>
        <taxon>Magnetospirillum</taxon>
    </lineage>
</organism>
<feature type="signal peptide" evidence="1">
    <location>
        <begin position="1"/>
        <end position="18"/>
    </location>
</feature>
<dbReference type="Proteomes" id="UP000182983">
    <property type="component" value="Unassembled WGS sequence"/>
</dbReference>
<dbReference type="RefSeq" id="WP_074766236.1">
    <property type="nucleotide sequence ID" value="NZ_FNWO01000003.1"/>
</dbReference>
<keyword evidence="3" id="KW-1185">Reference proteome</keyword>
<reference evidence="3" key="1">
    <citation type="submission" date="2016-10" db="EMBL/GenBank/DDBJ databases">
        <authorList>
            <person name="Varghese N."/>
            <person name="Submissions S."/>
        </authorList>
    </citation>
    <scope>NUCLEOTIDE SEQUENCE [LARGE SCALE GENOMIC DNA]</scope>
    <source>
        <strain evidence="3">DSM 13234</strain>
    </source>
</reference>
<evidence type="ECO:0000313" key="2">
    <source>
        <dbReference type="EMBL" id="SEH31035.1"/>
    </source>
</evidence>
<gene>
    <name evidence="2" type="ORF">SAMN04244559_01048</name>
</gene>
<feature type="chain" id="PRO_5010223849" evidence="1">
    <location>
        <begin position="19"/>
        <end position="106"/>
    </location>
</feature>
<dbReference type="EMBL" id="FNWO01000003">
    <property type="protein sequence ID" value="SEH31035.1"/>
    <property type="molecule type" value="Genomic_DNA"/>
</dbReference>
<keyword evidence="1" id="KW-0732">Signal</keyword>